<dbReference type="EMBL" id="JARKNE010000005">
    <property type="protein sequence ID" value="KAK5832671.1"/>
    <property type="molecule type" value="Genomic_DNA"/>
</dbReference>
<keyword evidence="2" id="KW-1185">Reference proteome</keyword>
<proteinExistence type="predicted"/>
<comment type="caution">
    <text evidence="1">The sequence shown here is derived from an EMBL/GenBank/DDBJ whole genome shotgun (WGS) entry which is preliminary data.</text>
</comment>
<dbReference type="Proteomes" id="UP001358586">
    <property type="component" value="Chromosome 5"/>
</dbReference>
<organism evidence="1 2">
    <name type="scientific">Gossypium arboreum</name>
    <name type="common">Tree cotton</name>
    <name type="synonym">Gossypium nanking</name>
    <dbReference type="NCBI Taxonomy" id="29729"/>
    <lineage>
        <taxon>Eukaryota</taxon>
        <taxon>Viridiplantae</taxon>
        <taxon>Streptophyta</taxon>
        <taxon>Embryophyta</taxon>
        <taxon>Tracheophyta</taxon>
        <taxon>Spermatophyta</taxon>
        <taxon>Magnoliopsida</taxon>
        <taxon>eudicotyledons</taxon>
        <taxon>Gunneridae</taxon>
        <taxon>Pentapetalae</taxon>
        <taxon>rosids</taxon>
        <taxon>malvids</taxon>
        <taxon>Malvales</taxon>
        <taxon>Malvaceae</taxon>
        <taxon>Malvoideae</taxon>
        <taxon>Gossypium</taxon>
    </lineage>
</organism>
<reference evidence="1 2" key="1">
    <citation type="submission" date="2023-03" db="EMBL/GenBank/DDBJ databases">
        <title>WGS of Gossypium arboreum.</title>
        <authorList>
            <person name="Yu D."/>
        </authorList>
    </citation>
    <scope>NUCLEOTIDE SEQUENCE [LARGE SCALE GENOMIC DNA]</scope>
    <source>
        <tissue evidence="1">Leaf</tissue>
    </source>
</reference>
<gene>
    <name evidence="1" type="ORF">PVK06_016474</name>
</gene>
<sequence>MLLRRKHDSDFRSKCTTSATGFKESAIEKIPFVGRLGFAGQCSYKKLGFGIGTDNGPVFHLAISDCLVALCQRAYSNDDT</sequence>
<name>A0ABR0Q0S8_GOSAR</name>
<accession>A0ABR0Q0S8</accession>
<evidence type="ECO:0000313" key="2">
    <source>
        <dbReference type="Proteomes" id="UP001358586"/>
    </source>
</evidence>
<evidence type="ECO:0000313" key="1">
    <source>
        <dbReference type="EMBL" id="KAK5832671.1"/>
    </source>
</evidence>
<protein>
    <submittedName>
        <fullName evidence="1">Uncharacterized protein</fullName>
    </submittedName>
</protein>